<dbReference type="PROSITE" id="PS51318">
    <property type="entry name" value="TAT"/>
    <property type="match status" value="1"/>
</dbReference>
<organism evidence="1 2">
    <name type="scientific">Nocardia iowensis</name>
    <dbReference type="NCBI Taxonomy" id="204891"/>
    <lineage>
        <taxon>Bacteria</taxon>
        <taxon>Bacillati</taxon>
        <taxon>Actinomycetota</taxon>
        <taxon>Actinomycetes</taxon>
        <taxon>Mycobacteriales</taxon>
        <taxon>Nocardiaceae</taxon>
        <taxon>Nocardia</taxon>
    </lineage>
</organism>
<protein>
    <submittedName>
        <fullName evidence="1">Tyrosine-protein phosphatase</fullName>
    </submittedName>
</protein>
<name>A0ABX8S0H0_NOCIO</name>
<gene>
    <name evidence="1" type="ORF">KV110_14245</name>
</gene>
<dbReference type="Proteomes" id="UP000694257">
    <property type="component" value="Chromosome"/>
</dbReference>
<dbReference type="Pfam" id="PF13350">
    <property type="entry name" value="Y_phosphatase3"/>
    <property type="match status" value="1"/>
</dbReference>
<dbReference type="InterPro" id="IPR006311">
    <property type="entry name" value="TAT_signal"/>
</dbReference>
<evidence type="ECO:0000313" key="1">
    <source>
        <dbReference type="EMBL" id="QXN94115.1"/>
    </source>
</evidence>
<dbReference type="InterPro" id="IPR026893">
    <property type="entry name" value="Tyr/Ser_Pase_IphP-type"/>
</dbReference>
<dbReference type="RefSeq" id="WP_218476549.1">
    <property type="nucleotide sequence ID" value="NZ_BAABJN010000018.1"/>
</dbReference>
<sequence length="264" mass="28496">MTAYAPHRVPLDRRKLLRLAATAGFAAAVGSAARTPSAVAQPGSFIDISLNMRDIGGYPTDSGSRIVTGAVYRCAALSQLSEQQFAVLTRLRPHHVADLRSTQSRAIHGPDRLPPGATPIIAPVGDPDPAPLRSPLTQPDSATIAEFRGYVTSASNRAAFGHVLNTLSESGRAGYLYHCNSGTYVTGWTTATLMTLLGVARHDVDAEFLLSNEAYGSTVARTQYLDAAFDQIRVSYQSFENYLSDGLRVTQPTLHRLRDILLTR</sequence>
<keyword evidence="2" id="KW-1185">Reference proteome</keyword>
<accession>A0ABX8S0H0</accession>
<evidence type="ECO:0000313" key="2">
    <source>
        <dbReference type="Proteomes" id="UP000694257"/>
    </source>
</evidence>
<reference evidence="1 2" key="1">
    <citation type="submission" date="2021-07" db="EMBL/GenBank/DDBJ databases">
        <title>Whole Genome Sequence of Nocardia Iowensis.</title>
        <authorList>
            <person name="Lamm A."/>
            <person name="Collins-Fairclough A.M."/>
            <person name="Bunk B."/>
            <person name="Sproer C."/>
        </authorList>
    </citation>
    <scope>NUCLEOTIDE SEQUENCE [LARGE SCALE GENOMIC DNA]</scope>
    <source>
        <strain evidence="1 2">NRRL 5646</strain>
    </source>
</reference>
<proteinExistence type="predicted"/>
<dbReference type="EMBL" id="CP078145">
    <property type="protein sequence ID" value="QXN94115.1"/>
    <property type="molecule type" value="Genomic_DNA"/>
</dbReference>